<protein>
    <submittedName>
        <fullName evidence="1">F-box family protein</fullName>
    </submittedName>
</protein>
<keyword evidence="2" id="KW-1185">Reference proteome</keyword>
<dbReference type="InterPro" id="IPR036047">
    <property type="entry name" value="F-box-like_dom_sf"/>
</dbReference>
<dbReference type="EMBL" id="BKCP01004961">
    <property type="protein sequence ID" value="GER35339.1"/>
    <property type="molecule type" value="Genomic_DNA"/>
</dbReference>
<reference evidence="2" key="1">
    <citation type="journal article" date="2019" name="Curr. Biol.">
        <title>Genome Sequence of Striga asiatica Provides Insight into the Evolution of Plant Parasitism.</title>
        <authorList>
            <person name="Yoshida S."/>
            <person name="Kim S."/>
            <person name="Wafula E.K."/>
            <person name="Tanskanen J."/>
            <person name="Kim Y.M."/>
            <person name="Honaas L."/>
            <person name="Yang Z."/>
            <person name="Spallek T."/>
            <person name="Conn C.E."/>
            <person name="Ichihashi Y."/>
            <person name="Cheong K."/>
            <person name="Cui S."/>
            <person name="Der J.P."/>
            <person name="Gundlach H."/>
            <person name="Jiao Y."/>
            <person name="Hori C."/>
            <person name="Ishida J.K."/>
            <person name="Kasahara H."/>
            <person name="Kiba T."/>
            <person name="Kim M.S."/>
            <person name="Koo N."/>
            <person name="Laohavisit A."/>
            <person name="Lee Y.H."/>
            <person name="Lumba S."/>
            <person name="McCourt P."/>
            <person name="Mortimer J.C."/>
            <person name="Mutuku J.M."/>
            <person name="Nomura T."/>
            <person name="Sasaki-Sekimoto Y."/>
            <person name="Seto Y."/>
            <person name="Wang Y."/>
            <person name="Wakatake T."/>
            <person name="Sakakibara H."/>
            <person name="Demura T."/>
            <person name="Yamaguchi S."/>
            <person name="Yoneyama K."/>
            <person name="Manabe R.I."/>
            <person name="Nelson D.C."/>
            <person name="Schulman A.H."/>
            <person name="Timko M.P."/>
            <person name="dePamphilis C.W."/>
            <person name="Choi D."/>
            <person name="Shirasu K."/>
        </authorList>
    </citation>
    <scope>NUCLEOTIDE SEQUENCE [LARGE SCALE GENOMIC DNA]</scope>
    <source>
        <strain evidence="2">cv. UVA1</strain>
    </source>
</reference>
<dbReference type="AlphaFoldDB" id="A0A5A7PRC9"/>
<gene>
    <name evidence="1" type="ORF">STAS_11615</name>
</gene>
<accession>A0A5A7PRC9</accession>
<name>A0A5A7PRC9_STRAF</name>
<organism evidence="1 2">
    <name type="scientific">Striga asiatica</name>
    <name type="common">Asiatic witchweed</name>
    <name type="synonym">Buchnera asiatica</name>
    <dbReference type="NCBI Taxonomy" id="4170"/>
    <lineage>
        <taxon>Eukaryota</taxon>
        <taxon>Viridiplantae</taxon>
        <taxon>Streptophyta</taxon>
        <taxon>Embryophyta</taxon>
        <taxon>Tracheophyta</taxon>
        <taxon>Spermatophyta</taxon>
        <taxon>Magnoliopsida</taxon>
        <taxon>eudicotyledons</taxon>
        <taxon>Gunneridae</taxon>
        <taxon>Pentapetalae</taxon>
        <taxon>asterids</taxon>
        <taxon>lamiids</taxon>
        <taxon>Lamiales</taxon>
        <taxon>Orobanchaceae</taxon>
        <taxon>Buchnereae</taxon>
        <taxon>Striga</taxon>
    </lineage>
</organism>
<comment type="caution">
    <text evidence="1">The sequence shown here is derived from an EMBL/GenBank/DDBJ whole genome shotgun (WGS) entry which is preliminary data.</text>
</comment>
<proteinExistence type="predicted"/>
<sequence length="99" mass="10807">MTIPMGMAKPISIGLDIPYLEKTAGDGETQLPEAIILQIQSFLDGKEIAQTSVLSKSRNVVGPADAFAEYSRRKMWRYEAIGRKMESLSLWMGGSQAAG</sequence>
<dbReference type="Proteomes" id="UP000325081">
    <property type="component" value="Unassembled WGS sequence"/>
</dbReference>
<evidence type="ECO:0000313" key="2">
    <source>
        <dbReference type="Proteomes" id="UP000325081"/>
    </source>
</evidence>
<dbReference type="OrthoDB" id="912756at2759"/>
<dbReference type="SUPFAM" id="SSF81383">
    <property type="entry name" value="F-box domain"/>
    <property type="match status" value="1"/>
</dbReference>
<evidence type="ECO:0000313" key="1">
    <source>
        <dbReference type="EMBL" id="GER35339.1"/>
    </source>
</evidence>